<dbReference type="InterPro" id="IPR013783">
    <property type="entry name" value="Ig-like_fold"/>
</dbReference>
<evidence type="ECO:0000256" key="1">
    <source>
        <dbReference type="ARBA" id="ARBA00009121"/>
    </source>
</evidence>
<evidence type="ECO:0000259" key="8">
    <source>
        <dbReference type="PROSITE" id="PS51910"/>
    </source>
</evidence>
<comment type="similarity">
    <text evidence="1">Belongs to the glycosyl hydrolase 18 family. Chitinase class II subfamily.</text>
</comment>
<dbReference type="InterPro" id="IPR017853">
    <property type="entry name" value="GH"/>
</dbReference>
<evidence type="ECO:0000256" key="5">
    <source>
        <dbReference type="ARBA" id="ARBA00023295"/>
    </source>
</evidence>
<dbReference type="Pfam" id="PF00704">
    <property type="entry name" value="Glyco_hydro_18"/>
    <property type="match status" value="1"/>
</dbReference>
<gene>
    <name evidence="9" type="ORF">GCM10009092_15300</name>
</gene>
<dbReference type="Pfam" id="PF17957">
    <property type="entry name" value="Big_7"/>
    <property type="match status" value="4"/>
</dbReference>
<dbReference type="PANTHER" id="PTHR45708">
    <property type="entry name" value="ENDOCHITINASE"/>
    <property type="match status" value="1"/>
</dbReference>
<dbReference type="SUPFAM" id="SSF51055">
    <property type="entry name" value="Carbohydrate binding domain"/>
    <property type="match status" value="1"/>
</dbReference>
<dbReference type="InterPro" id="IPR001223">
    <property type="entry name" value="Glyco_hydro18_cat"/>
</dbReference>
<dbReference type="Proteomes" id="UP001501757">
    <property type="component" value="Unassembled WGS sequence"/>
</dbReference>
<feature type="domain" description="GH18" evidence="8">
    <location>
        <begin position="525"/>
        <end position="848"/>
    </location>
</feature>
<feature type="chain" id="PRO_5045390103" description="chitinase" evidence="7">
    <location>
        <begin position="27"/>
        <end position="848"/>
    </location>
</feature>
<dbReference type="InterPro" id="IPR036573">
    <property type="entry name" value="CBM_sf_5/12"/>
</dbReference>
<evidence type="ECO:0000313" key="9">
    <source>
        <dbReference type="EMBL" id="GAA0351830.1"/>
    </source>
</evidence>
<dbReference type="Gene3D" id="2.10.10.20">
    <property type="entry name" value="Carbohydrate-binding module superfamily 5/12"/>
    <property type="match status" value="1"/>
</dbReference>
<dbReference type="InterPro" id="IPR001579">
    <property type="entry name" value="Glyco_hydro_18_chit_AS"/>
</dbReference>
<keyword evidence="7" id="KW-0732">Signal</keyword>
<reference evidence="9 10" key="1">
    <citation type="journal article" date="2019" name="Int. J. Syst. Evol. Microbiol.">
        <title>The Global Catalogue of Microorganisms (GCM) 10K type strain sequencing project: providing services to taxonomists for standard genome sequencing and annotation.</title>
        <authorList>
            <consortium name="The Broad Institute Genomics Platform"/>
            <consortium name="The Broad Institute Genome Sequencing Center for Infectious Disease"/>
            <person name="Wu L."/>
            <person name="Ma J."/>
        </authorList>
    </citation>
    <scope>NUCLEOTIDE SEQUENCE [LARGE SCALE GENOMIC DNA]</scope>
    <source>
        <strain evidence="9 10">JCM 13378</strain>
    </source>
</reference>
<dbReference type="Gene3D" id="3.20.20.80">
    <property type="entry name" value="Glycosidases"/>
    <property type="match status" value="1"/>
</dbReference>
<organism evidence="9 10">
    <name type="scientific">Bowmanella denitrificans</name>
    <dbReference type="NCBI Taxonomy" id="366582"/>
    <lineage>
        <taxon>Bacteria</taxon>
        <taxon>Pseudomonadati</taxon>
        <taxon>Pseudomonadota</taxon>
        <taxon>Gammaproteobacteria</taxon>
        <taxon>Alteromonadales</taxon>
        <taxon>Alteromonadaceae</taxon>
        <taxon>Bowmanella</taxon>
    </lineage>
</organism>
<dbReference type="CDD" id="cd12215">
    <property type="entry name" value="ChiC_BD"/>
    <property type="match status" value="1"/>
</dbReference>
<dbReference type="EMBL" id="BAAAEI010000006">
    <property type="protein sequence ID" value="GAA0351830.1"/>
    <property type="molecule type" value="Genomic_DNA"/>
</dbReference>
<keyword evidence="4" id="KW-0119">Carbohydrate metabolism</keyword>
<dbReference type="PROSITE" id="PS01095">
    <property type="entry name" value="GH18_1"/>
    <property type="match status" value="1"/>
</dbReference>
<dbReference type="RefSeq" id="WP_343843720.1">
    <property type="nucleotide sequence ID" value="NZ_BAAAEI010000006.1"/>
</dbReference>
<proteinExistence type="inferred from homology"/>
<evidence type="ECO:0000256" key="6">
    <source>
        <dbReference type="RuleBase" id="RU000489"/>
    </source>
</evidence>
<name>A0ABN0X097_9ALTE</name>
<protein>
    <recommendedName>
        <fullName evidence="2">chitinase</fullName>
        <ecNumber evidence="2">3.2.1.14</ecNumber>
    </recommendedName>
</protein>
<sequence length="848" mass="89858">MSSYKQTSLYGPLAALTLLLPTTAGAVECSNLPVWDAAQAYHGGNQVQHLQIAYQANWWTQNQQPASHSGQYQEWRRLGDCDTGNLLPNVTLTSPLNGSIFSKNDNVVISAAASDPDGQVASVAFSVNGNLLLVDTQIPYEVTWPAAVGQQRILATVTDDLGATNQAWADIEVLDPDNQAPSVSLTNPTADAELTAGNNVTLSAEASDNDGQIQSVSFYVDNIQVGETSALPYQTNWLAVAGQHSFKARVIDDDQAESFSNVVTLMIADKPGGGCAGLPVYQPGTAYQAGQLVQNQNHQYRCNVAGWCSSAADWAYAPGTGAHWTQAWSDLGICAIAPTVHLDSPVDNAVLLAGAEVNIQASASDDDGSVTNVAFYANNQLLGQDDTPPYHLLWVANPSGDVQLKAIATDNDNNQAEDSVLVRVSNEPVVVSLTSPANGTRVNLGTSLTLTADASSAVAQVNNVAFKVNGVVISTDTSAPYSANWLAGSTGNYNLTAMVTDDLGNTATSSAVSVVVNATPRGKTHKLIGYWHNFQNPAGCPVPLGSISPRWDVIDIAFADNDFNVSGRVNFNLFDGQGSSCAGIDATQFKQDVAALQAQGKKVVLSLGGAEGTITLNTDADEQALVSSLTAIINEWGFDGLDIDLESGSNLVHGSQIQARLPRALKQIEKNMGRDMYLTMAPEHPYVQGGYVAYSGIWGAYIPLIDELRDTLDILHVQLYNNGGLRHPYAAQTAPAGSVDMMVASARMLLEGFELADGSRFLPLRDDQVALGLPSGRSSAGSGQASTADIIRALDCISKGTQCATLVPNQLFSQFAGVMTWSINWDIHDDYIFSVPIGQKLDAMNAGQ</sequence>
<keyword evidence="5 6" id="KW-0326">Glycosidase</keyword>
<feature type="signal peptide" evidence="7">
    <location>
        <begin position="1"/>
        <end position="26"/>
    </location>
</feature>
<evidence type="ECO:0000256" key="7">
    <source>
        <dbReference type="SAM" id="SignalP"/>
    </source>
</evidence>
<keyword evidence="10" id="KW-1185">Reference proteome</keyword>
<dbReference type="PROSITE" id="PS51910">
    <property type="entry name" value="GH18_2"/>
    <property type="match status" value="1"/>
</dbReference>
<dbReference type="CDD" id="cd12214">
    <property type="entry name" value="ChiA1_BD"/>
    <property type="match status" value="1"/>
</dbReference>
<evidence type="ECO:0000256" key="2">
    <source>
        <dbReference type="ARBA" id="ARBA00012729"/>
    </source>
</evidence>
<dbReference type="InterPro" id="IPR050542">
    <property type="entry name" value="Glycosyl_Hydrlase18_Chitinase"/>
</dbReference>
<dbReference type="InterPro" id="IPR003610">
    <property type="entry name" value="CBM5/12"/>
</dbReference>
<dbReference type="SMART" id="SM00636">
    <property type="entry name" value="Glyco_18"/>
    <property type="match status" value="1"/>
</dbReference>
<dbReference type="SUPFAM" id="SSF51445">
    <property type="entry name" value="(Trans)glycosidases"/>
    <property type="match status" value="1"/>
</dbReference>
<evidence type="ECO:0000256" key="4">
    <source>
        <dbReference type="ARBA" id="ARBA00023277"/>
    </source>
</evidence>
<dbReference type="Gene3D" id="2.60.40.10">
    <property type="entry name" value="Immunoglobulins"/>
    <property type="match status" value="4"/>
</dbReference>
<comment type="caution">
    <text evidence="9">The sequence shown here is derived from an EMBL/GenBank/DDBJ whole genome shotgun (WGS) entry which is preliminary data.</text>
</comment>
<dbReference type="EC" id="3.2.1.14" evidence="2"/>
<accession>A0ABN0X097</accession>
<dbReference type="CDD" id="cd02871">
    <property type="entry name" value="GH18_chitinase_D-like"/>
    <property type="match status" value="1"/>
</dbReference>
<keyword evidence="3 6" id="KW-0378">Hydrolase</keyword>
<dbReference type="SMART" id="SM00495">
    <property type="entry name" value="ChtBD3"/>
    <property type="match status" value="2"/>
</dbReference>
<evidence type="ECO:0000256" key="3">
    <source>
        <dbReference type="ARBA" id="ARBA00022801"/>
    </source>
</evidence>
<dbReference type="PANTHER" id="PTHR45708:SF49">
    <property type="entry name" value="ENDOCHITINASE"/>
    <property type="match status" value="1"/>
</dbReference>
<dbReference type="InterPro" id="IPR011583">
    <property type="entry name" value="Chitinase_II/V-like_cat"/>
</dbReference>
<evidence type="ECO:0000313" key="10">
    <source>
        <dbReference type="Proteomes" id="UP001501757"/>
    </source>
</evidence>